<keyword evidence="5 6" id="KW-0472">Membrane</keyword>
<name>A0A1H5WD01_XYLRU</name>
<dbReference type="AlphaFoldDB" id="A0A1H5WD01"/>
<evidence type="ECO:0000256" key="5">
    <source>
        <dbReference type="ARBA" id="ARBA00023136"/>
    </source>
</evidence>
<feature type="transmembrane region" description="Helical" evidence="6">
    <location>
        <begin position="106"/>
        <end position="126"/>
    </location>
</feature>
<feature type="transmembrane region" description="Helical" evidence="6">
    <location>
        <begin position="197"/>
        <end position="215"/>
    </location>
</feature>
<feature type="domain" description="EamA" evidence="7">
    <location>
        <begin position="9"/>
        <end position="150"/>
    </location>
</feature>
<dbReference type="EMBL" id="FNUV01000006">
    <property type="protein sequence ID" value="SEF97146.1"/>
    <property type="molecule type" value="Genomic_DNA"/>
</dbReference>
<evidence type="ECO:0000313" key="9">
    <source>
        <dbReference type="Proteomes" id="UP000236735"/>
    </source>
</evidence>
<feature type="transmembrane region" description="Helical" evidence="6">
    <location>
        <begin position="7"/>
        <end position="26"/>
    </location>
</feature>
<accession>A0A1H5WD01</accession>
<organism evidence="8 9">
    <name type="scientific">Xylanibacter ruminicola</name>
    <name type="common">Prevotella ruminicola</name>
    <dbReference type="NCBI Taxonomy" id="839"/>
    <lineage>
        <taxon>Bacteria</taxon>
        <taxon>Pseudomonadati</taxon>
        <taxon>Bacteroidota</taxon>
        <taxon>Bacteroidia</taxon>
        <taxon>Bacteroidales</taxon>
        <taxon>Prevotellaceae</taxon>
        <taxon>Xylanibacter</taxon>
    </lineage>
</organism>
<keyword evidence="3 6" id="KW-0812">Transmembrane</keyword>
<gene>
    <name evidence="8" type="ORF">SAMN05216354_2265</name>
</gene>
<feature type="transmembrane region" description="Helical" evidence="6">
    <location>
        <begin position="78"/>
        <end position="94"/>
    </location>
</feature>
<feature type="transmembrane region" description="Helical" evidence="6">
    <location>
        <begin position="227"/>
        <end position="248"/>
    </location>
</feature>
<dbReference type="InterPro" id="IPR037185">
    <property type="entry name" value="EmrE-like"/>
</dbReference>
<evidence type="ECO:0000256" key="3">
    <source>
        <dbReference type="ARBA" id="ARBA00022692"/>
    </source>
</evidence>
<proteinExistence type="predicted"/>
<dbReference type="PANTHER" id="PTHR42920:SF11">
    <property type="entry name" value="INNER MEMBRANE PROTEIN YTFF"/>
    <property type="match status" value="1"/>
</dbReference>
<dbReference type="InterPro" id="IPR000620">
    <property type="entry name" value="EamA_dom"/>
</dbReference>
<evidence type="ECO:0000256" key="2">
    <source>
        <dbReference type="ARBA" id="ARBA00022475"/>
    </source>
</evidence>
<keyword evidence="4 6" id="KW-1133">Transmembrane helix</keyword>
<feature type="transmembrane region" description="Helical" evidence="6">
    <location>
        <begin position="138"/>
        <end position="159"/>
    </location>
</feature>
<dbReference type="PANTHER" id="PTHR42920">
    <property type="entry name" value="OS03G0707200 PROTEIN-RELATED"/>
    <property type="match status" value="1"/>
</dbReference>
<evidence type="ECO:0000313" key="8">
    <source>
        <dbReference type="EMBL" id="SEF97146.1"/>
    </source>
</evidence>
<evidence type="ECO:0000256" key="1">
    <source>
        <dbReference type="ARBA" id="ARBA00004651"/>
    </source>
</evidence>
<evidence type="ECO:0000259" key="7">
    <source>
        <dbReference type="Pfam" id="PF00892"/>
    </source>
</evidence>
<dbReference type="Pfam" id="PF00892">
    <property type="entry name" value="EamA"/>
    <property type="match status" value="2"/>
</dbReference>
<reference evidence="8 9" key="1">
    <citation type="submission" date="2016-10" db="EMBL/GenBank/DDBJ databases">
        <authorList>
            <person name="de Groot N.N."/>
        </authorList>
    </citation>
    <scope>NUCLEOTIDE SEQUENCE [LARGE SCALE GENOMIC DNA]</scope>
    <source>
        <strain evidence="8 9">AR32</strain>
    </source>
</reference>
<evidence type="ECO:0000256" key="6">
    <source>
        <dbReference type="SAM" id="Phobius"/>
    </source>
</evidence>
<keyword evidence="2" id="KW-1003">Cell membrane</keyword>
<feature type="transmembrane region" description="Helical" evidence="6">
    <location>
        <begin position="282"/>
        <end position="298"/>
    </location>
</feature>
<feature type="domain" description="EamA" evidence="7">
    <location>
        <begin position="162"/>
        <end position="297"/>
    </location>
</feature>
<feature type="transmembrane region" description="Helical" evidence="6">
    <location>
        <begin position="165"/>
        <end position="185"/>
    </location>
</feature>
<evidence type="ECO:0000256" key="4">
    <source>
        <dbReference type="ARBA" id="ARBA00022989"/>
    </source>
</evidence>
<dbReference type="RefSeq" id="WP_103916002.1">
    <property type="nucleotide sequence ID" value="NZ_FNUV01000006.1"/>
</dbReference>
<comment type="subcellular location">
    <subcellularLocation>
        <location evidence="1">Cell membrane</location>
        <topology evidence="1">Multi-pass membrane protein</topology>
    </subcellularLocation>
</comment>
<dbReference type="SUPFAM" id="SSF103481">
    <property type="entry name" value="Multidrug resistance efflux transporter EmrE"/>
    <property type="match status" value="2"/>
</dbReference>
<feature type="transmembrane region" description="Helical" evidence="6">
    <location>
        <begin position="260"/>
        <end position="276"/>
    </location>
</feature>
<dbReference type="Proteomes" id="UP000236735">
    <property type="component" value="Unassembled WGS sequence"/>
</dbReference>
<protein>
    <submittedName>
        <fullName evidence="8">Permease of the drug/metabolite transporter (DMT) superfamily</fullName>
    </submittedName>
</protein>
<dbReference type="GO" id="GO:0005886">
    <property type="term" value="C:plasma membrane"/>
    <property type="evidence" value="ECO:0007669"/>
    <property type="project" value="UniProtKB-SubCell"/>
</dbReference>
<sequence length="303" mass="34202">MKSNNRLLYHLVAFIVVAIWGSTFVFTKLLLLGGLTPAQIFTLRFTIAYLLILGYSLLVRQPEGRPFRWLSDNWRDELLMVALGITGGSLYFLAENTSMNYTTTTNTSLIVSLSPLVATFLISLFYQSQRLNRLQCVGSLMAALGVVAVVLNGHFVLHLSPLGDSLAFCAALCWGFYSLMMIRANQRYDTLFITRKVFFYGLVSMIPYFIVYPGLNVSIVLHQPSLLWNLLFLGCVASMLCYLAWNWVLKKLGAVTATNYIYFNPVTTILFAWAILSEQITIYFILGTVLILVGMYLADKRKK</sequence>
<dbReference type="InterPro" id="IPR051258">
    <property type="entry name" value="Diverse_Substrate_Transporter"/>
</dbReference>
<feature type="transmembrane region" description="Helical" evidence="6">
    <location>
        <begin position="38"/>
        <end position="58"/>
    </location>
</feature>